<dbReference type="AlphaFoldDB" id="A0A7R8WIK5"/>
<reference evidence="2" key="1">
    <citation type="submission" date="2020-11" db="EMBL/GenBank/DDBJ databases">
        <authorList>
            <person name="Tran Van P."/>
        </authorList>
    </citation>
    <scope>NUCLEOTIDE SEQUENCE</scope>
</reference>
<accession>A0A7R8WIK5</accession>
<evidence type="ECO:0000313" key="2">
    <source>
        <dbReference type="EMBL" id="CAD7231180.1"/>
    </source>
</evidence>
<dbReference type="EMBL" id="OB663256">
    <property type="protein sequence ID" value="CAD7231180.1"/>
    <property type="molecule type" value="Genomic_DNA"/>
</dbReference>
<proteinExistence type="predicted"/>
<feature type="region of interest" description="Disordered" evidence="1">
    <location>
        <begin position="235"/>
        <end position="359"/>
    </location>
</feature>
<feature type="region of interest" description="Disordered" evidence="1">
    <location>
        <begin position="124"/>
        <end position="214"/>
    </location>
</feature>
<evidence type="ECO:0000256" key="1">
    <source>
        <dbReference type="SAM" id="MobiDB-lite"/>
    </source>
</evidence>
<protein>
    <submittedName>
        <fullName evidence="2">Uncharacterized protein</fullName>
    </submittedName>
</protein>
<feature type="compositionally biased region" description="Polar residues" evidence="1">
    <location>
        <begin position="190"/>
        <end position="201"/>
    </location>
</feature>
<sequence>MSVSGVLLNWHDKLVHKLGGFQVTLRQPLLNFINDRIGEDRYCHKQETLLEAVYRDMLLALSDLDLTKRTNIRLQKHELFKTFHYESFDRTDVLPLILRHTDAVIPASAILKYELMAARSKQQEQRLRELTEGGVRSPGGDSGIGSQDVASEFVGSPRHVSSAAPSPTHPEPSPRNAPSSSESESNVPNATSSPQLASNAPGNEAAASEGYVHASGDETESVYSFQNYETAYATDVSSGSVIDTSDREEVGLVGPPRLQTEGPPPSPDLDPAMGADSEASTIIPPKTEEEELVEFEVVSTDDENSDIGSISSSSEPKDVVVKHVNPIPEGELETDNFSSDAEDTPSPVAGPSRGMEIVPLKRRSRSYPLPITSSWAPPSSCWSCKRPLKDMDRKPFRFCGSPGEYRPTQPETEEEEARDGCVYRKSVPGRSTHPGCLVFSPNEEKTQWTYNLGLN</sequence>
<feature type="compositionally biased region" description="Acidic residues" evidence="1">
    <location>
        <begin position="288"/>
        <end position="305"/>
    </location>
</feature>
<feature type="compositionally biased region" description="Low complexity" evidence="1">
    <location>
        <begin position="176"/>
        <end position="189"/>
    </location>
</feature>
<organism evidence="2">
    <name type="scientific">Cyprideis torosa</name>
    <dbReference type="NCBI Taxonomy" id="163714"/>
    <lineage>
        <taxon>Eukaryota</taxon>
        <taxon>Metazoa</taxon>
        <taxon>Ecdysozoa</taxon>
        <taxon>Arthropoda</taxon>
        <taxon>Crustacea</taxon>
        <taxon>Oligostraca</taxon>
        <taxon>Ostracoda</taxon>
        <taxon>Podocopa</taxon>
        <taxon>Podocopida</taxon>
        <taxon>Cytherocopina</taxon>
        <taxon>Cytheroidea</taxon>
        <taxon>Cytherideidae</taxon>
        <taxon>Cyprideis</taxon>
    </lineage>
</organism>
<name>A0A7R8WIK5_9CRUS</name>
<gene>
    <name evidence="2" type="ORF">CTOB1V02_LOCUS9033</name>
</gene>
<feature type="region of interest" description="Disordered" evidence="1">
    <location>
        <begin position="397"/>
        <end position="420"/>
    </location>
</feature>